<dbReference type="Proteomes" id="UP001623348">
    <property type="component" value="Unassembled WGS sequence"/>
</dbReference>
<sequence length="214" mass="24831">MVKTMMRQAVPLQPMEDDGGADIHLQPMEDLTLQQGSVERTENICFGRGDENRLRNHKGTLNKEVWEEILVLPLEKWDRDFMYRDRKQYPHDFNKQSYGLRTLVEEDGVREHLGKLDTHKSMGPDGMYPQVLRDLEDIIDRQLSIIFERSWRTGEVPEDWRKANATPVFKKGKKEDPENYKLVSLISISGKVMEQLILGAINKHVEEKKVIGSG</sequence>
<comment type="caution">
    <text evidence="1">The sequence shown here is derived from an EMBL/GenBank/DDBJ whole genome shotgun (WGS) entry which is preliminary data.</text>
</comment>
<dbReference type="EMBL" id="BAAFJT010000002">
    <property type="protein sequence ID" value="GAB0183454.1"/>
    <property type="molecule type" value="Genomic_DNA"/>
</dbReference>
<proteinExistence type="predicted"/>
<protein>
    <submittedName>
        <fullName evidence="1">Mitochondrial enolase superfamily member 1</fullName>
    </submittedName>
</protein>
<dbReference type="PANTHER" id="PTHR33395:SF22">
    <property type="entry name" value="REVERSE TRANSCRIPTASE DOMAIN-CONTAINING PROTEIN"/>
    <property type="match status" value="1"/>
</dbReference>
<reference evidence="1 2" key="1">
    <citation type="submission" date="2024-06" db="EMBL/GenBank/DDBJ databases">
        <title>The draft genome of Grus japonensis, version 3.</title>
        <authorList>
            <person name="Nabeshima K."/>
            <person name="Suzuki S."/>
            <person name="Onuma M."/>
        </authorList>
    </citation>
    <scope>NUCLEOTIDE SEQUENCE [LARGE SCALE GENOMIC DNA]</scope>
    <source>
        <strain evidence="1 2">451A</strain>
    </source>
</reference>
<dbReference type="PANTHER" id="PTHR33395">
    <property type="entry name" value="TRANSCRIPTASE, PUTATIVE-RELATED-RELATED"/>
    <property type="match status" value="1"/>
</dbReference>
<dbReference type="AlphaFoldDB" id="A0ABC9WD65"/>
<accession>A0ABC9WD65</accession>
<gene>
    <name evidence="1" type="ORF">GRJ2_000810700</name>
</gene>
<evidence type="ECO:0000313" key="1">
    <source>
        <dbReference type="EMBL" id="GAB0183454.1"/>
    </source>
</evidence>
<keyword evidence="2" id="KW-1185">Reference proteome</keyword>
<evidence type="ECO:0000313" key="2">
    <source>
        <dbReference type="Proteomes" id="UP001623348"/>
    </source>
</evidence>
<organism evidence="1 2">
    <name type="scientific">Grus japonensis</name>
    <name type="common">Japanese crane</name>
    <name type="synonym">Red-crowned crane</name>
    <dbReference type="NCBI Taxonomy" id="30415"/>
    <lineage>
        <taxon>Eukaryota</taxon>
        <taxon>Metazoa</taxon>
        <taxon>Chordata</taxon>
        <taxon>Craniata</taxon>
        <taxon>Vertebrata</taxon>
        <taxon>Euteleostomi</taxon>
        <taxon>Archelosauria</taxon>
        <taxon>Archosauria</taxon>
        <taxon>Dinosauria</taxon>
        <taxon>Saurischia</taxon>
        <taxon>Theropoda</taxon>
        <taxon>Coelurosauria</taxon>
        <taxon>Aves</taxon>
        <taxon>Neognathae</taxon>
        <taxon>Neoaves</taxon>
        <taxon>Gruiformes</taxon>
        <taxon>Gruidae</taxon>
        <taxon>Grus</taxon>
    </lineage>
</organism>
<name>A0ABC9WD65_GRUJA</name>